<keyword evidence="3" id="KW-1185">Reference proteome</keyword>
<evidence type="ECO:0000313" key="3">
    <source>
        <dbReference type="Proteomes" id="UP000815677"/>
    </source>
</evidence>
<evidence type="ECO:0000313" key="2">
    <source>
        <dbReference type="EMBL" id="GAT48937.1"/>
    </source>
</evidence>
<dbReference type="EMBL" id="DF845082">
    <property type="protein sequence ID" value="GAT48937.1"/>
    <property type="molecule type" value="Genomic_DNA"/>
</dbReference>
<accession>A0ABQ0LEI6</accession>
<feature type="compositionally biased region" description="Basic and acidic residues" evidence="1">
    <location>
        <begin position="7"/>
        <end position="18"/>
    </location>
</feature>
<reference evidence="2" key="1">
    <citation type="submission" date="2014-09" db="EMBL/GenBank/DDBJ databases">
        <title>Genome sequence of the luminous mushroom Mycena chlorophos for searching fungal bioluminescence genes.</title>
        <authorList>
            <person name="Tanaka Y."/>
            <person name="Kasuga D."/>
            <person name="Oba Y."/>
            <person name="Hase S."/>
            <person name="Sato K."/>
            <person name="Oba Y."/>
            <person name="Sakakibara Y."/>
        </authorList>
    </citation>
    <scope>NUCLEOTIDE SEQUENCE</scope>
</reference>
<evidence type="ECO:0000256" key="1">
    <source>
        <dbReference type="SAM" id="MobiDB-lite"/>
    </source>
</evidence>
<protein>
    <submittedName>
        <fullName evidence="2">Uncharacterized protein</fullName>
    </submittedName>
</protein>
<sequence length="799" mass="88406">MGWRQCRGKDEDGPREAARASSAPEIPGCSRRTTPFGAVVGRHEGRRSPRATRGGECIRIPLAAQLSPSATQSRYGVVLSSVVGRPSATFPEEAYVLAAHSHTNPAATLCTLPYLSTLHSLRRICAGKRLHRIASRFPQYTPALSRPRGIGERFGRVKTGVLDNWAKQQEADIELRMDGDHSQVALLPNGVSPALAFVSARCRHAVLRGFAIPYARAAVATVEGVVLSGDEDVALNANDLADASIWLHRALGILYHTSRPVVRSPSSSCASFAILFLSSLHLSPDVRIHVPRTLFFRSHSVLLAQLMGFYFTSLTTDTFSRFPSTMGTFPSPSHFVRRQDRTDGDGRARRECGMARAAWKRPLQSLVDACGVCLSHSQPCLLTGPQARALGFRSACRGMRHRVVARRYTSPPRPQSLPRTTFNETILIPFTPTMSSTLPRRRSLRRFRSHVTNLSPRVVRHGSLARHFINHLPPPITPTRPRITPSPEGCPPVTCAASRTFAATAFGNASIDTDHLAWNGLHAVWTDSRRACRRRFCHFPIEGGLPRELSWHTPRVIRCRLRISLSQTSPASLPDPQETEEQSIARRNATRLDISGCRARSVSAPALAHPTRWPYGHLPYKAIFRRHFISTFLDNHAGCPPQTPVVGCRLRTAPAAAYAPAVSVAVASGCVVVVGWVWSRSGRDGLGGGGVRWIWRMPWGRLMTRNGRNRRDASRKGSVKRWKVGRGCSTYLHCGRVRCRKTELRGCAISSRRRRMGRWLGAEWGGFGEVLASSHDEERAMWTVPCPRLRLEPRTNAIS</sequence>
<gene>
    <name evidence="2" type="ORF">MCHLO_06305</name>
</gene>
<name>A0ABQ0LEI6_MYCCL</name>
<feature type="region of interest" description="Disordered" evidence="1">
    <location>
        <begin position="1"/>
        <end position="53"/>
    </location>
</feature>
<dbReference type="Proteomes" id="UP000815677">
    <property type="component" value="Unassembled WGS sequence"/>
</dbReference>
<proteinExistence type="predicted"/>
<organism evidence="2 3">
    <name type="scientific">Mycena chlorophos</name>
    <name type="common">Agaric fungus</name>
    <name type="synonym">Agaricus chlorophos</name>
    <dbReference type="NCBI Taxonomy" id="658473"/>
    <lineage>
        <taxon>Eukaryota</taxon>
        <taxon>Fungi</taxon>
        <taxon>Dikarya</taxon>
        <taxon>Basidiomycota</taxon>
        <taxon>Agaricomycotina</taxon>
        <taxon>Agaricomycetes</taxon>
        <taxon>Agaricomycetidae</taxon>
        <taxon>Agaricales</taxon>
        <taxon>Marasmiineae</taxon>
        <taxon>Mycenaceae</taxon>
        <taxon>Mycena</taxon>
    </lineage>
</organism>